<dbReference type="Pfam" id="PF10531">
    <property type="entry name" value="SLBB"/>
    <property type="match status" value="1"/>
</dbReference>
<keyword evidence="1" id="KW-0472">Membrane</keyword>
<dbReference type="SMART" id="SM00278">
    <property type="entry name" value="HhH1"/>
    <property type="match status" value="2"/>
</dbReference>
<feature type="domain" description="Helix-hairpin-helix DNA-binding motif class 1" evidence="2">
    <location>
        <begin position="204"/>
        <end position="223"/>
    </location>
</feature>
<evidence type="ECO:0000313" key="4">
    <source>
        <dbReference type="Proteomes" id="UP001232445"/>
    </source>
</evidence>
<dbReference type="NCBIfam" id="TIGR00426">
    <property type="entry name" value="competence protein ComEA helix-hairpin-helix repeat region"/>
    <property type="match status" value="1"/>
</dbReference>
<dbReference type="Gene3D" id="1.10.150.280">
    <property type="entry name" value="AF1531-like domain"/>
    <property type="match status" value="1"/>
</dbReference>
<dbReference type="RefSeq" id="WP_307339809.1">
    <property type="nucleotide sequence ID" value="NZ_JAUSUQ010000008.1"/>
</dbReference>
<evidence type="ECO:0000313" key="3">
    <source>
        <dbReference type="EMBL" id="MDQ0339597.1"/>
    </source>
</evidence>
<dbReference type="Gene3D" id="3.10.560.10">
    <property type="entry name" value="Outer membrane lipoprotein wza domain like"/>
    <property type="match status" value="1"/>
</dbReference>
<dbReference type="PANTHER" id="PTHR21180">
    <property type="entry name" value="ENDONUCLEASE/EXONUCLEASE/PHOSPHATASE FAMILY DOMAIN-CONTAINING PROTEIN 1"/>
    <property type="match status" value="1"/>
</dbReference>
<dbReference type="InterPro" id="IPR019554">
    <property type="entry name" value="Soluble_ligand-bd"/>
</dbReference>
<dbReference type="InterPro" id="IPR051675">
    <property type="entry name" value="Endo/Exo/Phosphatase_dom_1"/>
</dbReference>
<feature type="transmembrane region" description="Helical" evidence="1">
    <location>
        <begin position="12"/>
        <end position="32"/>
    </location>
</feature>
<accession>A0ABU0CU10</accession>
<dbReference type="EMBL" id="JAUSUQ010000008">
    <property type="protein sequence ID" value="MDQ0339597.1"/>
    <property type="molecule type" value="Genomic_DNA"/>
</dbReference>
<keyword evidence="4" id="KW-1185">Reference proteome</keyword>
<dbReference type="InterPro" id="IPR004509">
    <property type="entry name" value="Competence_ComEA_HhH"/>
</dbReference>
<gene>
    <name evidence="3" type="ORF">J2S00_002385</name>
</gene>
<dbReference type="InterPro" id="IPR010994">
    <property type="entry name" value="RuvA_2-like"/>
</dbReference>
<sequence length="226" mass="24717">MFKGWTSREKTLMVLSTVLLIAVSSLLFSQWWQEREQGAPEGLTFQTHVDQVQHVHRNLKGEAVTEGDFAPSEPQQEDEPVVIDIKGAVQVPGVYTLTERQRVIDAIHEAGGLAENASTLPLNLAQPLTDGMVIYVPTKEEVDRGEGMPSFSSTGTVLDGGSSGKISINRATAEELQQLPGIGPSRAEAIVRYREENGPFTSVEDIMKVSGIGPKIFENMKDEIEL</sequence>
<dbReference type="InterPro" id="IPR003583">
    <property type="entry name" value="Hlx-hairpin-Hlx_DNA-bd_motif"/>
</dbReference>
<keyword evidence="1" id="KW-1133">Transmembrane helix</keyword>
<proteinExistence type="predicted"/>
<dbReference type="Pfam" id="PF12836">
    <property type="entry name" value="HHH_3"/>
    <property type="match status" value="1"/>
</dbReference>
<organism evidence="3 4">
    <name type="scientific">Caldalkalibacillus uzonensis</name>
    <dbReference type="NCBI Taxonomy" id="353224"/>
    <lineage>
        <taxon>Bacteria</taxon>
        <taxon>Bacillati</taxon>
        <taxon>Bacillota</taxon>
        <taxon>Bacilli</taxon>
        <taxon>Bacillales</taxon>
        <taxon>Bacillaceae</taxon>
        <taxon>Caldalkalibacillus</taxon>
    </lineage>
</organism>
<reference evidence="3 4" key="1">
    <citation type="submission" date="2023-07" db="EMBL/GenBank/DDBJ databases">
        <title>Genomic Encyclopedia of Type Strains, Phase IV (KMG-IV): sequencing the most valuable type-strain genomes for metagenomic binning, comparative biology and taxonomic classification.</title>
        <authorList>
            <person name="Goeker M."/>
        </authorList>
    </citation>
    <scope>NUCLEOTIDE SEQUENCE [LARGE SCALE GENOMIC DNA]</scope>
    <source>
        <strain evidence="3 4">DSM 17740</strain>
    </source>
</reference>
<dbReference type="PANTHER" id="PTHR21180:SF32">
    <property type="entry name" value="ENDONUCLEASE_EXONUCLEASE_PHOSPHATASE FAMILY DOMAIN-CONTAINING PROTEIN 1"/>
    <property type="match status" value="1"/>
</dbReference>
<keyword evidence="1" id="KW-0812">Transmembrane</keyword>
<feature type="domain" description="Helix-hairpin-helix DNA-binding motif class 1" evidence="2">
    <location>
        <begin position="174"/>
        <end position="193"/>
    </location>
</feature>
<name>A0ABU0CU10_9BACI</name>
<evidence type="ECO:0000259" key="2">
    <source>
        <dbReference type="SMART" id="SM00278"/>
    </source>
</evidence>
<protein>
    <submittedName>
        <fullName evidence="3">Competence protein ComEA</fullName>
    </submittedName>
</protein>
<dbReference type="Proteomes" id="UP001232445">
    <property type="component" value="Unassembled WGS sequence"/>
</dbReference>
<dbReference type="SUPFAM" id="SSF47781">
    <property type="entry name" value="RuvA domain 2-like"/>
    <property type="match status" value="1"/>
</dbReference>
<evidence type="ECO:0000256" key="1">
    <source>
        <dbReference type="SAM" id="Phobius"/>
    </source>
</evidence>
<comment type="caution">
    <text evidence="3">The sequence shown here is derived from an EMBL/GenBank/DDBJ whole genome shotgun (WGS) entry which is preliminary data.</text>
</comment>